<protein>
    <submittedName>
        <fullName evidence="1">Uncharacterized protein</fullName>
    </submittedName>
</protein>
<dbReference type="PaxDb" id="35128-Thaps21139"/>
<reference evidence="1 2" key="2">
    <citation type="journal article" date="2008" name="Nature">
        <title>The Phaeodactylum genome reveals the evolutionary history of diatom genomes.</title>
        <authorList>
            <person name="Bowler C."/>
            <person name="Allen A.E."/>
            <person name="Badger J.H."/>
            <person name="Grimwood J."/>
            <person name="Jabbari K."/>
            <person name="Kuo A."/>
            <person name="Maheswari U."/>
            <person name="Martens C."/>
            <person name="Maumus F."/>
            <person name="Otillar R.P."/>
            <person name="Rayko E."/>
            <person name="Salamov A."/>
            <person name="Vandepoele K."/>
            <person name="Beszteri B."/>
            <person name="Gruber A."/>
            <person name="Heijde M."/>
            <person name="Katinka M."/>
            <person name="Mock T."/>
            <person name="Valentin K."/>
            <person name="Verret F."/>
            <person name="Berges J.A."/>
            <person name="Brownlee C."/>
            <person name="Cadoret J.P."/>
            <person name="Chiovitti A."/>
            <person name="Choi C.J."/>
            <person name="Coesel S."/>
            <person name="De Martino A."/>
            <person name="Detter J.C."/>
            <person name="Durkin C."/>
            <person name="Falciatore A."/>
            <person name="Fournet J."/>
            <person name="Haruta M."/>
            <person name="Huysman M.J."/>
            <person name="Jenkins B.D."/>
            <person name="Jiroutova K."/>
            <person name="Jorgensen R.E."/>
            <person name="Joubert Y."/>
            <person name="Kaplan A."/>
            <person name="Kroger N."/>
            <person name="Kroth P.G."/>
            <person name="La Roche J."/>
            <person name="Lindquist E."/>
            <person name="Lommer M."/>
            <person name="Martin-Jezequel V."/>
            <person name="Lopez P.J."/>
            <person name="Lucas S."/>
            <person name="Mangogna M."/>
            <person name="McGinnis K."/>
            <person name="Medlin L.K."/>
            <person name="Montsant A."/>
            <person name="Oudot-Le Secq M.P."/>
            <person name="Napoli C."/>
            <person name="Obornik M."/>
            <person name="Parker M.S."/>
            <person name="Petit J.L."/>
            <person name="Porcel B.M."/>
            <person name="Poulsen N."/>
            <person name="Robison M."/>
            <person name="Rychlewski L."/>
            <person name="Rynearson T.A."/>
            <person name="Schmutz J."/>
            <person name="Shapiro H."/>
            <person name="Siaut M."/>
            <person name="Stanley M."/>
            <person name="Sussman M.R."/>
            <person name="Taylor A.R."/>
            <person name="Vardi A."/>
            <person name="von Dassow P."/>
            <person name="Vyverman W."/>
            <person name="Willis A."/>
            <person name="Wyrwicz L.S."/>
            <person name="Rokhsar D.S."/>
            <person name="Weissenbach J."/>
            <person name="Armbrust E.V."/>
            <person name="Green B.R."/>
            <person name="Van de Peer Y."/>
            <person name="Grigoriev I.V."/>
        </authorList>
    </citation>
    <scope>NUCLEOTIDE SEQUENCE [LARGE SCALE GENOMIC DNA]</scope>
    <source>
        <strain evidence="1 2">CCMP1335</strain>
    </source>
</reference>
<sequence>MEASVEQSEVLMELHRFKSSCNNAFGRRRCKFYLGFLSLLHQSRSRGRLRLITRRGVQVFEATFKEQSIPLLQFWIYLKRKSFFIIVCISLFLSLDNSSNVTRLVLGFAGKRQNPTQQCSLHCIPYLYFVIR</sequence>
<dbReference type="AlphaFoldDB" id="B8BTJ2"/>
<gene>
    <name evidence="1" type="ORF">THAPSDRAFT_21139</name>
</gene>
<dbReference type="InParanoid" id="B8BTJ2"/>
<name>B8BTJ2_THAPS</name>
<proteinExistence type="predicted"/>
<dbReference type="GeneID" id="7452198"/>
<keyword evidence="2" id="KW-1185">Reference proteome</keyword>
<reference evidence="1 2" key="1">
    <citation type="journal article" date="2004" name="Science">
        <title>The genome of the diatom Thalassiosira pseudonana: ecology, evolution, and metabolism.</title>
        <authorList>
            <person name="Armbrust E.V."/>
            <person name="Berges J.A."/>
            <person name="Bowler C."/>
            <person name="Green B.R."/>
            <person name="Martinez D."/>
            <person name="Putnam N.H."/>
            <person name="Zhou S."/>
            <person name="Allen A.E."/>
            <person name="Apt K.E."/>
            <person name="Bechner M."/>
            <person name="Brzezinski M.A."/>
            <person name="Chaal B.K."/>
            <person name="Chiovitti A."/>
            <person name="Davis A.K."/>
            <person name="Demarest M.S."/>
            <person name="Detter J.C."/>
            <person name="Glavina T."/>
            <person name="Goodstein D."/>
            <person name="Hadi M.Z."/>
            <person name="Hellsten U."/>
            <person name="Hildebrand M."/>
            <person name="Jenkins B.D."/>
            <person name="Jurka J."/>
            <person name="Kapitonov V.V."/>
            <person name="Kroger N."/>
            <person name="Lau W.W."/>
            <person name="Lane T.W."/>
            <person name="Larimer F.W."/>
            <person name="Lippmeier J.C."/>
            <person name="Lucas S."/>
            <person name="Medina M."/>
            <person name="Montsant A."/>
            <person name="Obornik M."/>
            <person name="Parker M.S."/>
            <person name="Palenik B."/>
            <person name="Pazour G.J."/>
            <person name="Richardson P.M."/>
            <person name="Rynearson T.A."/>
            <person name="Saito M.A."/>
            <person name="Schwartz D.C."/>
            <person name="Thamatrakoln K."/>
            <person name="Valentin K."/>
            <person name="Vardi A."/>
            <person name="Wilkerson F.P."/>
            <person name="Rokhsar D.S."/>
        </authorList>
    </citation>
    <scope>NUCLEOTIDE SEQUENCE [LARGE SCALE GENOMIC DNA]</scope>
    <source>
        <strain evidence="1 2">CCMP1335</strain>
    </source>
</reference>
<evidence type="ECO:0000313" key="2">
    <source>
        <dbReference type="Proteomes" id="UP000001449"/>
    </source>
</evidence>
<dbReference type="RefSeq" id="XP_002287661.1">
    <property type="nucleotide sequence ID" value="XM_002287625.1"/>
</dbReference>
<dbReference type="EMBL" id="CM000639">
    <property type="protein sequence ID" value="EED95104.1"/>
    <property type="molecule type" value="Genomic_DNA"/>
</dbReference>
<organism evidence="1 2">
    <name type="scientific">Thalassiosira pseudonana</name>
    <name type="common">Marine diatom</name>
    <name type="synonym">Cyclotella nana</name>
    <dbReference type="NCBI Taxonomy" id="35128"/>
    <lineage>
        <taxon>Eukaryota</taxon>
        <taxon>Sar</taxon>
        <taxon>Stramenopiles</taxon>
        <taxon>Ochrophyta</taxon>
        <taxon>Bacillariophyta</taxon>
        <taxon>Coscinodiscophyceae</taxon>
        <taxon>Thalassiosirophycidae</taxon>
        <taxon>Thalassiosirales</taxon>
        <taxon>Thalassiosiraceae</taxon>
        <taxon>Thalassiosira</taxon>
    </lineage>
</organism>
<accession>B8BTJ2</accession>
<evidence type="ECO:0000313" key="1">
    <source>
        <dbReference type="EMBL" id="EED95104.1"/>
    </source>
</evidence>
<dbReference type="HOGENOM" id="CLU_1921358_0_0_1"/>
<dbReference type="KEGG" id="tps:THAPSDRAFT_21139"/>
<dbReference type="Proteomes" id="UP000001449">
    <property type="component" value="Chromosome 2"/>
</dbReference>